<dbReference type="OMA" id="VGDITHE"/>
<dbReference type="OrthoDB" id="6422683at2759"/>
<reference evidence="3 4" key="1">
    <citation type="submission" date="2013-11" db="EMBL/GenBank/DDBJ databases">
        <title>Genome sequencing of Stegodyphus mimosarum.</title>
        <authorList>
            <person name="Bechsgaard J."/>
        </authorList>
    </citation>
    <scope>NUCLEOTIDE SEQUENCE [LARGE SCALE GENOMIC DNA]</scope>
</reference>
<dbReference type="Pfam" id="PF07993">
    <property type="entry name" value="NAD_binding_4"/>
    <property type="match status" value="1"/>
</dbReference>
<keyword evidence="1" id="KW-1133">Transmembrane helix</keyword>
<evidence type="ECO:0000313" key="4">
    <source>
        <dbReference type="Proteomes" id="UP000054359"/>
    </source>
</evidence>
<dbReference type="Proteomes" id="UP000054359">
    <property type="component" value="Unassembled WGS sequence"/>
</dbReference>
<dbReference type="InterPro" id="IPR026055">
    <property type="entry name" value="FAR"/>
</dbReference>
<dbReference type="GO" id="GO:0080019">
    <property type="term" value="F:alcohol-forming very long-chain fatty acyl-CoA reductase activity"/>
    <property type="evidence" value="ECO:0007669"/>
    <property type="project" value="InterPro"/>
</dbReference>
<feature type="domain" description="Thioester reductase (TE)" evidence="2">
    <location>
        <begin position="26"/>
        <end position="246"/>
    </location>
</feature>
<dbReference type="STRING" id="407821.A0A087UWP2"/>
<dbReference type="PANTHER" id="PTHR11011:SF45">
    <property type="entry name" value="FATTY ACYL-COA REDUCTASE CG8306-RELATED"/>
    <property type="match status" value="1"/>
</dbReference>
<feature type="transmembrane region" description="Helical" evidence="1">
    <location>
        <begin position="24"/>
        <end position="42"/>
    </location>
</feature>
<keyword evidence="1" id="KW-0444">Lipid biosynthesis</keyword>
<dbReference type="AlphaFoldDB" id="A0A087UWP2"/>
<dbReference type="GO" id="GO:0005777">
    <property type="term" value="C:peroxisome"/>
    <property type="evidence" value="ECO:0007669"/>
    <property type="project" value="TreeGrafter"/>
</dbReference>
<dbReference type="PANTHER" id="PTHR11011">
    <property type="entry name" value="MALE STERILITY PROTEIN 2-RELATED"/>
    <property type="match status" value="1"/>
</dbReference>
<dbReference type="EC" id="1.2.1.84" evidence="1"/>
<feature type="non-terminal residue" evidence="3">
    <location>
        <position position="253"/>
    </location>
</feature>
<sequence length="253" mass="28592">MESQQRQELTVYSRVADFYQGKSVFITGAAGYLGVILLEILLRCCPGIRCIYILLREKKGVEPEFRLKSIFKREVFNKLKEKQPDVLQKVKVVSGDISLPNLGMSKEDELDVATEASIVFHCAAIINFLKPLKYILLHNAVGTANVIDFCKKLKKIDALVYTSTAYSNSNRNAEIEEQIYRLPFPSQRFLDVLSNGSDEDLRNLVSQCYPKWPNTYTFSKCLAENILAEQAADFPVSIIRPSIIVSCWKGALP</sequence>
<dbReference type="SUPFAM" id="SSF51735">
    <property type="entry name" value="NAD(P)-binding Rossmann-fold domains"/>
    <property type="match status" value="1"/>
</dbReference>
<protein>
    <recommendedName>
        <fullName evidence="1">Fatty acyl-CoA reductase</fullName>
        <ecNumber evidence="1">1.2.1.84</ecNumber>
    </recommendedName>
</protein>
<keyword evidence="1" id="KW-0812">Transmembrane</keyword>
<dbReference type="GO" id="GO:0102965">
    <property type="term" value="F:alcohol-forming long-chain fatty acyl-CoA reductase activity"/>
    <property type="evidence" value="ECO:0007669"/>
    <property type="project" value="UniProtKB-EC"/>
</dbReference>
<keyword evidence="1" id="KW-0560">Oxidoreductase</keyword>
<name>A0A087UWP2_STEMI</name>
<dbReference type="Gene3D" id="3.40.50.720">
    <property type="entry name" value="NAD(P)-binding Rossmann-like Domain"/>
    <property type="match status" value="1"/>
</dbReference>
<dbReference type="EMBL" id="KK122031">
    <property type="protein sequence ID" value="KFM81781.1"/>
    <property type="molecule type" value="Genomic_DNA"/>
</dbReference>
<comment type="similarity">
    <text evidence="1">Belongs to the fatty acyl-CoA reductase family.</text>
</comment>
<evidence type="ECO:0000256" key="1">
    <source>
        <dbReference type="RuleBase" id="RU363097"/>
    </source>
</evidence>
<keyword evidence="1" id="KW-0472">Membrane</keyword>
<comment type="function">
    <text evidence="1">Catalyzes the reduction of fatty acyl-CoA to fatty alcohols.</text>
</comment>
<evidence type="ECO:0000313" key="3">
    <source>
        <dbReference type="EMBL" id="KFM81781.1"/>
    </source>
</evidence>
<proteinExistence type="inferred from homology"/>
<accession>A0A087UWP2</accession>
<keyword evidence="4" id="KW-1185">Reference proteome</keyword>
<dbReference type="GO" id="GO:0035336">
    <property type="term" value="P:long-chain fatty-acyl-CoA metabolic process"/>
    <property type="evidence" value="ECO:0007669"/>
    <property type="project" value="TreeGrafter"/>
</dbReference>
<gene>
    <name evidence="3" type="ORF">X975_02350</name>
</gene>
<keyword evidence="1" id="KW-0521">NADP</keyword>
<dbReference type="InterPro" id="IPR036291">
    <property type="entry name" value="NAD(P)-bd_dom_sf"/>
</dbReference>
<keyword evidence="1" id="KW-0443">Lipid metabolism</keyword>
<dbReference type="InterPro" id="IPR013120">
    <property type="entry name" value="FAR_NAD-bd"/>
</dbReference>
<organism evidence="3 4">
    <name type="scientific">Stegodyphus mimosarum</name>
    <name type="common">African social velvet spider</name>
    <dbReference type="NCBI Taxonomy" id="407821"/>
    <lineage>
        <taxon>Eukaryota</taxon>
        <taxon>Metazoa</taxon>
        <taxon>Ecdysozoa</taxon>
        <taxon>Arthropoda</taxon>
        <taxon>Chelicerata</taxon>
        <taxon>Arachnida</taxon>
        <taxon>Araneae</taxon>
        <taxon>Araneomorphae</taxon>
        <taxon>Entelegynae</taxon>
        <taxon>Eresoidea</taxon>
        <taxon>Eresidae</taxon>
        <taxon>Stegodyphus</taxon>
    </lineage>
</organism>
<comment type="catalytic activity">
    <reaction evidence="1">
        <text>a long-chain fatty acyl-CoA + 2 NADPH + 2 H(+) = a long-chain primary fatty alcohol + 2 NADP(+) + CoA</text>
        <dbReference type="Rhea" id="RHEA:52716"/>
        <dbReference type="ChEBI" id="CHEBI:15378"/>
        <dbReference type="ChEBI" id="CHEBI:57287"/>
        <dbReference type="ChEBI" id="CHEBI:57783"/>
        <dbReference type="ChEBI" id="CHEBI:58349"/>
        <dbReference type="ChEBI" id="CHEBI:77396"/>
        <dbReference type="ChEBI" id="CHEBI:83139"/>
        <dbReference type="EC" id="1.2.1.84"/>
    </reaction>
</comment>
<evidence type="ECO:0000259" key="2">
    <source>
        <dbReference type="Pfam" id="PF07993"/>
    </source>
</evidence>